<reference evidence="12" key="1">
    <citation type="submission" date="2021-02" db="EMBL/GenBank/DDBJ databases">
        <authorList>
            <person name="Nowell W R."/>
        </authorList>
    </citation>
    <scope>NUCLEOTIDE SEQUENCE</scope>
</reference>
<dbReference type="GO" id="GO:0005886">
    <property type="term" value="C:plasma membrane"/>
    <property type="evidence" value="ECO:0007669"/>
    <property type="project" value="TreeGrafter"/>
</dbReference>
<evidence type="ECO:0000256" key="1">
    <source>
        <dbReference type="ARBA" id="ARBA00004141"/>
    </source>
</evidence>
<dbReference type="Pfam" id="PF18139">
    <property type="entry name" value="LSDAT_euk"/>
    <property type="match status" value="1"/>
</dbReference>
<comment type="subcellular location">
    <subcellularLocation>
        <location evidence="1">Membrane</location>
        <topology evidence="1">Multi-pass membrane protein</topology>
    </subcellularLocation>
</comment>
<evidence type="ECO:0000256" key="4">
    <source>
        <dbReference type="ARBA" id="ARBA00022989"/>
    </source>
</evidence>
<feature type="transmembrane region" description="Helical" evidence="8">
    <location>
        <begin position="651"/>
        <end position="674"/>
    </location>
</feature>
<feature type="transmembrane region" description="Helical" evidence="8">
    <location>
        <begin position="686"/>
        <end position="706"/>
    </location>
</feature>
<keyword evidence="2" id="KW-0813">Transport</keyword>
<evidence type="ECO:0000259" key="10">
    <source>
        <dbReference type="Pfam" id="PF18139"/>
    </source>
</evidence>
<organism evidence="12 13">
    <name type="scientific">Rotaria sordida</name>
    <dbReference type="NCBI Taxonomy" id="392033"/>
    <lineage>
        <taxon>Eukaryota</taxon>
        <taxon>Metazoa</taxon>
        <taxon>Spiralia</taxon>
        <taxon>Gnathifera</taxon>
        <taxon>Rotifera</taxon>
        <taxon>Eurotatoria</taxon>
        <taxon>Bdelloidea</taxon>
        <taxon>Philodinida</taxon>
        <taxon>Philodinidae</taxon>
        <taxon>Rotaria</taxon>
    </lineage>
</organism>
<evidence type="ECO:0000256" key="5">
    <source>
        <dbReference type="ARBA" id="ARBA00023065"/>
    </source>
</evidence>
<evidence type="ECO:0008006" key="14">
    <source>
        <dbReference type="Google" id="ProtNLM"/>
    </source>
</evidence>
<evidence type="ECO:0000256" key="7">
    <source>
        <dbReference type="ARBA" id="ARBA00023303"/>
    </source>
</evidence>
<feature type="transmembrane region" description="Helical" evidence="8">
    <location>
        <begin position="902"/>
        <end position="926"/>
    </location>
</feature>
<feature type="transmembrane region" description="Helical" evidence="8">
    <location>
        <begin position="807"/>
        <end position="829"/>
    </location>
</feature>
<dbReference type="EMBL" id="CAJNOU010000013">
    <property type="protein sequence ID" value="CAF0803878.1"/>
    <property type="molecule type" value="Genomic_DNA"/>
</dbReference>
<keyword evidence="3 8" id="KW-0812">Transmembrane</keyword>
<accession>A0A813SYX2</accession>
<evidence type="ECO:0000313" key="13">
    <source>
        <dbReference type="Proteomes" id="UP000663889"/>
    </source>
</evidence>
<dbReference type="Pfam" id="PF00520">
    <property type="entry name" value="Ion_trans"/>
    <property type="match status" value="1"/>
</dbReference>
<dbReference type="InterPro" id="IPR057366">
    <property type="entry name" value="TRPM-like"/>
</dbReference>
<gene>
    <name evidence="12" type="ORF">SEV965_LOCUS769</name>
</gene>
<keyword evidence="5" id="KW-0406">Ion transport</keyword>
<keyword evidence="7" id="KW-0407">Ion channel</keyword>
<evidence type="ECO:0000259" key="9">
    <source>
        <dbReference type="Pfam" id="PF00520"/>
    </source>
</evidence>
<proteinExistence type="predicted"/>
<feature type="domain" description="TRPM-like" evidence="11">
    <location>
        <begin position="462"/>
        <end position="617"/>
    </location>
</feature>
<name>A0A813SYX2_9BILA</name>
<keyword evidence="6 8" id="KW-0472">Membrane</keyword>
<dbReference type="PANTHER" id="PTHR13800">
    <property type="entry name" value="TRANSIENT RECEPTOR POTENTIAL CATION CHANNEL, SUBFAMILY M, MEMBER 6"/>
    <property type="match status" value="1"/>
</dbReference>
<comment type="caution">
    <text evidence="12">The sequence shown here is derived from an EMBL/GenBank/DDBJ whole genome shotgun (WGS) entry which is preliminary data.</text>
</comment>
<dbReference type="Pfam" id="PF25508">
    <property type="entry name" value="TRPM2"/>
    <property type="match status" value="1"/>
</dbReference>
<feature type="transmembrane region" description="Helical" evidence="8">
    <location>
        <begin position="741"/>
        <end position="760"/>
    </location>
</feature>
<keyword evidence="4 8" id="KW-1133">Transmembrane helix</keyword>
<dbReference type="PANTHER" id="PTHR13800:SF12">
    <property type="entry name" value="TRANSIENT RECEPTOR POTENTIAL CATION CHANNEL SUBFAMILY M MEMBER-LIKE 2"/>
    <property type="match status" value="1"/>
</dbReference>
<dbReference type="InterPro" id="IPR050927">
    <property type="entry name" value="TRPM"/>
</dbReference>
<protein>
    <recommendedName>
        <fullName evidence="14">Transient receptor potential cation channel subfamily M member 2</fullName>
    </recommendedName>
</protein>
<evidence type="ECO:0000256" key="3">
    <source>
        <dbReference type="ARBA" id="ARBA00022692"/>
    </source>
</evidence>
<evidence type="ECO:0000313" key="12">
    <source>
        <dbReference type="EMBL" id="CAF0803878.1"/>
    </source>
</evidence>
<dbReference type="InterPro" id="IPR005821">
    <property type="entry name" value="Ion_trans_dom"/>
</dbReference>
<evidence type="ECO:0000256" key="8">
    <source>
        <dbReference type="SAM" id="Phobius"/>
    </source>
</evidence>
<dbReference type="Proteomes" id="UP000663889">
    <property type="component" value="Unassembled WGS sequence"/>
</dbReference>
<evidence type="ECO:0000256" key="2">
    <source>
        <dbReference type="ARBA" id="ARBA00022448"/>
    </source>
</evidence>
<feature type="domain" description="Ion transport" evidence="9">
    <location>
        <begin position="651"/>
        <end position="930"/>
    </location>
</feature>
<sequence>MENTGAQSLESGSTARSSELIDNWVKDYNRRSQSESDKIKDYGQIHFALNDRTSQYIRYPFKVHNKKYSGAQVNVHEQRQSTDPDEKIVNQSSASMLIKLPHTHLAGSYRTKNYESATHILHLLCDIWQLPPPKLIISVTGGTKFYNLAEKSRISLQKGLFSVAITTDAWVFTGGTHAGVMKDVGEAFEKWAHESNDRGKAHARVPVIGIVNWHRTTNNEQLKQGVGKRGCEKLYRSRSQQNKSATYSLDPNHTHFILLDGACKSEGKKQEYSIHADNTLALLLKIEREASEKYTVPIIQILINGGHLSLLTVIEAIKNKMPVIVVKMITSKEGFLLINIFSPNPDDSEFELGDVIFNALLRAANMLTPKMSDVHVQKFIWAMTWKKYDMATSDMVKETSKTSWTDNQLDIALINAIQRNSVQFVEFLIQQGASFNRLRQLITITDLYKKEFHLQLPIRNSLIEDSRKPQYYYEEYLNTKAWETTKDLQKNDVSHQANVTTYCTMGFIRDILLWSIFAGSLNLPMCLCSHSPNTIVAALITSKIYKRASELVKKEERIREYRERKKEFDEHAAQIIDKCFSQDENLALNILTTKSELYFDYTPIELAEEAGCRAFLASRCVQTHADQLCQQKRTALERLKDFFIGRAIVRFYYNVIFYIVVLGLFSFVMLVDYFPYNNNGLERSGYPIGIPITEIILHLCIWGLIIEEIVQFQKHYSHNKKNDNSLQTILSSYFLDDAWNTLDAIAIFVYLIGFFTRFIVIEAAFIVSKIFMCIDLCLWYVRILHLFAAYERLGPKLLMIGNTMKDLAFFLVFLIVFLAAYAISSYSLITTSMQVTWNSDGSDLFSQSFTISNNGTGLGEWTLLRNVLGWGIWKIFGQVDLTENEESPDFSISAENDAYGNIAFVLTIIFVCIANVLLLNILVALFNITLIKTTNNVQKDWPYHRFRLVREYWEKSPIPSPLNIIYYIGQLVLKCFRTLRKKEDNGFRSFDNHNDLDADVTNLIVFNADNPVPYDGNITDTVIVSQHFGTIPVSVLF</sequence>
<evidence type="ECO:0000256" key="6">
    <source>
        <dbReference type="ARBA" id="ARBA00023136"/>
    </source>
</evidence>
<evidence type="ECO:0000259" key="11">
    <source>
        <dbReference type="Pfam" id="PF25508"/>
    </source>
</evidence>
<feature type="domain" description="TRPM SLOG" evidence="10">
    <location>
        <begin position="115"/>
        <end position="327"/>
    </location>
</feature>
<dbReference type="InterPro" id="IPR041491">
    <property type="entry name" value="TRPM_SLOG"/>
</dbReference>
<dbReference type="GO" id="GO:0099604">
    <property type="term" value="F:ligand-gated calcium channel activity"/>
    <property type="evidence" value="ECO:0007669"/>
    <property type="project" value="TreeGrafter"/>
</dbReference>
<dbReference type="AlphaFoldDB" id="A0A813SYX2"/>